<dbReference type="SUPFAM" id="SSF53671">
    <property type="entry name" value="Aspartate/ornithine carbamoyltransferase"/>
    <property type="match status" value="1"/>
</dbReference>
<evidence type="ECO:0000313" key="2">
    <source>
        <dbReference type="EMBL" id="SUM32643.1"/>
    </source>
</evidence>
<organism evidence="2 3">
    <name type="scientific">Staphylococcus gallinarum</name>
    <dbReference type="NCBI Taxonomy" id="1293"/>
    <lineage>
        <taxon>Bacteria</taxon>
        <taxon>Bacillati</taxon>
        <taxon>Bacillota</taxon>
        <taxon>Bacilli</taxon>
        <taxon>Bacillales</taxon>
        <taxon>Staphylococcaceae</taxon>
        <taxon>Staphylococcus</taxon>
    </lineage>
</organism>
<dbReference type="EC" id="2.1.3.2" evidence="2"/>
<dbReference type="AlphaFoldDB" id="A0A380FGN2"/>
<sequence>MDNLLSMEHLTTDEIYELIQRASDIKKGDLKPRNYEDKFVANLFF</sequence>
<dbReference type="InterPro" id="IPR036901">
    <property type="entry name" value="Asp/Orn_carbamoylTrfase_sf"/>
</dbReference>
<name>A0A380FGN2_STAGA</name>
<dbReference type="GO" id="GO:0006520">
    <property type="term" value="P:amino acid metabolic process"/>
    <property type="evidence" value="ECO:0007669"/>
    <property type="project" value="InterPro"/>
</dbReference>
<evidence type="ECO:0000256" key="1">
    <source>
        <dbReference type="ARBA" id="ARBA00022679"/>
    </source>
</evidence>
<dbReference type="GO" id="GO:0016597">
    <property type="term" value="F:amino acid binding"/>
    <property type="evidence" value="ECO:0007669"/>
    <property type="project" value="InterPro"/>
</dbReference>
<evidence type="ECO:0000313" key="3">
    <source>
        <dbReference type="Proteomes" id="UP000255277"/>
    </source>
</evidence>
<dbReference type="EMBL" id="UHDK01000001">
    <property type="protein sequence ID" value="SUM32643.1"/>
    <property type="molecule type" value="Genomic_DNA"/>
</dbReference>
<protein>
    <submittedName>
        <fullName evidence="2">Aspartate carbamoyltransferase</fullName>
        <ecNumber evidence="2">2.1.3.2</ecNumber>
    </submittedName>
</protein>
<dbReference type="Gene3D" id="3.40.50.1370">
    <property type="entry name" value="Aspartate/ornithine carbamoyltransferase"/>
    <property type="match status" value="1"/>
</dbReference>
<reference evidence="2 3" key="1">
    <citation type="submission" date="2018-06" db="EMBL/GenBank/DDBJ databases">
        <authorList>
            <consortium name="Pathogen Informatics"/>
            <person name="Doyle S."/>
        </authorList>
    </citation>
    <scope>NUCLEOTIDE SEQUENCE [LARGE SCALE GENOMIC DNA]</scope>
    <source>
        <strain evidence="2 3">NCTC12195</strain>
    </source>
</reference>
<gene>
    <name evidence="2" type="primary">pyrB_1</name>
    <name evidence="2" type="ORF">NCTC12195_02091</name>
</gene>
<dbReference type="GO" id="GO:0004070">
    <property type="term" value="F:aspartate carbamoyltransferase activity"/>
    <property type="evidence" value="ECO:0007669"/>
    <property type="project" value="UniProtKB-EC"/>
</dbReference>
<accession>A0A380FGN2</accession>
<keyword evidence="1 2" id="KW-0808">Transferase</keyword>
<proteinExistence type="predicted"/>
<dbReference type="Proteomes" id="UP000255277">
    <property type="component" value="Unassembled WGS sequence"/>
</dbReference>